<dbReference type="EMBL" id="JADJIB010000019">
    <property type="protein sequence ID" value="MBK7274942.1"/>
    <property type="molecule type" value="Genomic_DNA"/>
</dbReference>
<keyword evidence="1" id="KW-0812">Transmembrane</keyword>
<protein>
    <submittedName>
        <fullName evidence="2">Uncharacterized protein</fullName>
    </submittedName>
</protein>
<evidence type="ECO:0000313" key="3">
    <source>
        <dbReference type="Proteomes" id="UP000726105"/>
    </source>
</evidence>
<dbReference type="AlphaFoldDB" id="A0A935IZ03"/>
<reference evidence="2 3" key="1">
    <citation type="submission" date="2020-10" db="EMBL/GenBank/DDBJ databases">
        <title>Connecting structure to function with the recovery of over 1000 high-quality activated sludge metagenome-assembled genomes encoding full-length rRNA genes using long-read sequencing.</title>
        <authorList>
            <person name="Singleton C.M."/>
            <person name="Petriglieri F."/>
            <person name="Kristensen J.M."/>
            <person name="Kirkegaard R.H."/>
            <person name="Michaelsen T.Y."/>
            <person name="Andersen M.H."/>
            <person name="Karst S.M."/>
            <person name="Dueholm M.S."/>
            <person name="Nielsen P.H."/>
            <person name="Albertsen M."/>
        </authorList>
    </citation>
    <scope>NUCLEOTIDE SEQUENCE [LARGE SCALE GENOMIC DNA]</scope>
    <source>
        <strain evidence="2">Ega_18-Q3-R5-49_MAXAC.001</strain>
    </source>
</reference>
<feature type="transmembrane region" description="Helical" evidence="1">
    <location>
        <begin position="20"/>
        <end position="51"/>
    </location>
</feature>
<name>A0A935IZ03_9MICO</name>
<organism evidence="2 3">
    <name type="scientific">Candidatus Phosphoribacter hodrii</name>
    <dbReference type="NCBI Taxonomy" id="2953743"/>
    <lineage>
        <taxon>Bacteria</taxon>
        <taxon>Bacillati</taxon>
        <taxon>Actinomycetota</taxon>
        <taxon>Actinomycetes</taxon>
        <taxon>Micrococcales</taxon>
        <taxon>Dermatophilaceae</taxon>
        <taxon>Candidatus Phosphoribacter</taxon>
    </lineage>
</organism>
<evidence type="ECO:0000313" key="2">
    <source>
        <dbReference type="EMBL" id="MBK7274942.1"/>
    </source>
</evidence>
<dbReference type="Proteomes" id="UP000726105">
    <property type="component" value="Unassembled WGS sequence"/>
</dbReference>
<keyword evidence="1" id="KW-1133">Transmembrane helix</keyword>
<sequence length="65" mass="6841">MYLLPKTETEARNTTVAGVLLAVIGLFVTPALAVVGVVCVLTGVIGWVTIARSASAENQRRSVEK</sequence>
<keyword evidence="1" id="KW-0472">Membrane</keyword>
<accession>A0A935IZ03</accession>
<comment type="caution">
    <text evidence="2">The sequence shown here is derived from an EMBL/GenBank/DDBJ whole genome shotgun (WGS) entry which is preliminary data.</text>
</comment>
<proteinExistence type="predicted"/>
<gene>
    <name evidence="2" type="ORF">IPI13_17995</name>
</gene>
<evidence type="ECO:0000256" key="1">
    <source>
        <dbReference type="SAM" id="Phobius"/>
    </source>
</evidence>